<dbReference type="PIRSF" id="PIRSF001438">
    <property type="entry name" value="4pyrrol_synth_OHMeBilane_synth"/>
    <property type="match status" value="1"/>
</dbReference>
<keyword evidence="7" id="KW-0627">Porphyrin biosynthesis</keyword>
<feature type="domain" description="Porphobilinogen deaminase N-terminal" evidence="10">
    <location>
        <begin position="8"/>
        <end position="209"/>
    </location>
</feature>
<comment type="caution">
    <text evidence="12">The sequence shown here is derived from an EMBL/GenBank/DDBJ whole genome shotgun (WGS) entry which is preliminary data.</text>
</comment>
<dbReference type="Proteomes" id="UP001207440">
    <property type="component" value="Unassembled WGS sequence"/>
</dbReference>
<evidence type="ECO:0000259" key="10">
    <source>
        <dbReference type="Pfam" id="PF01379"/>
    </source>
</evidence>
<feature type="domain" description="Porphobilinogen deaminase C-terminal" evidence="11">
    <location>
        <begin position="223"/>
        <end position="291"/>
    </location>
</feature>
<evidence type="ECO:0000256" key="8">
    <source>
        <dbReference type="ARBA" id="ARBA00048169"/>
    </source>
</evidence>
<comment type="pathway">
    <text evidence="3">Porphyrin-containing compound metabolism; protoporphyrin-IX biosynthesis; coproporphyrinogen-III from 5-aminolevulinate: step 2/4.</text>
</comment>
<dbReference type="EMBL" id="JAOZYT010000103">
    <property type="protein sequence ID" value="MCW0524802.1"/>
    <property type="molecule type" value="Genomic_DNA"/>
</dbReference>
<evidence type="ECO:0000313" key="13">
    <source>
        <dbReference type="Proteomes" id="UP001207440"/>
    </source>
</evidence>
<evidence type="ECO:0000313" key="12">
    <source>
        <dbReference type="EMBL" id="MCW0524802.1"/>
    </source>
</evidence>
<evidence type="ECO:0000256" key="1">
    <source>
        <dbReference type="ARBA" id="ARBA00001916"/>
    </source>
</evidence>
<dbReference type="EC" id="2.5.1.61" evidence="9"/>
<dbReference type="PANTHER" id="PTHR11557:SF0">
    <property type="entry name" value="PORPHOBILINOGEN DEAMINASE"/>
    <property type="match status" value="1"/>
</dbReference>
<accession>A0AAP3EUT1</accession>
<dbReference type="InterPro" id="IPR036803">
    <property type="entry name" value="Porphobilinogen_deaminase_C_sf"/>
</dbReference>
<gene>
    <name evidence="12" type="primary">hemC</name>
    <name evidence="12" type="ORF">OKE68_10810</name>
</gene>
<evidence type="ECO:0000256" key="3">
    <source>
        <dbReference type="ARBA" id="ARBA00004735"/>
    </source>
</evidence>
<dbReference type="InterPro" id="IPR022417">
    <property type="entry name" value="Porphobilin_deaminase_N"/>
</dbReference>
<dbReference type="Pfam" id="PF01379">
    <property type="entry name" value="Porphobil_deam"/>
    <property type="match status" value="1"/>
</dbReference>
<evidence type="ECO:0000256" key="9">
    <source>
        <dbReference type="NCBIfam" id="TIGR00212"/>
    </source>
</evidence>
<keyword evidence="6 12" id="KW-0808">Transferase</keyword>
<evidence type="ECO:0000256" key="5">
    <source>
        <dbReference type="ARBA" id="ARBA00011245"/>
    </source>
</evidence>
<dbReference type="CDD" id="cd13647">
    <property type="entry name" value="PBP2_PBGD_2"/>
    <property type="match status" value="1"/>
</dbReference>
<dbReference type="RefSeq" id="WP_064971229.1">
    <property type="nucleotide sequence ID" value="NZ_CP011859.1"/>
</dbReference>
<sequence>MSLMKNTIKIGTRNSPLALWQAKEVATALEQKNYATEIVPIVSSGDKNLTQPLYSLGITGVFTKDLDIALLNKQIDIAVHSLKDVPTQLPQNIELIAYLERDYPQDVLVRSSNAKDKPLEELKIATSSLRRRAFWLKQYPNTEFSDIRGNVQTRLQKLEDGIADATLFSLAGLKRMALDIPYEHLPFMISAPSQGVVTVAGHTDNTEINEIVKTINLHQTQVCVEIERQFLNRLEGGCTAPIGAFAEFNEEEIKFQGRLCSLNGKECLELNETFAWKQERNFGNELADKLLANGGKAIMDEIKKEL</sequence>
<evidence type="ECO:0000259" key="11">
    <source>
        <dbReference type="Pfam" id="PF03900"/>
    </source>
</evidence>
<comment type="catalytic activity">
    <reaction evidence="8">
        <text>4 porphobilinogen + H2O = hydroxymethylbilane + 4 NH4(+)</text>
        <dbReference type="Rhea" id="RHEA:13185"/>
        <dbReference type="ChEBI" id="CHEBI:15377"/>
        <dbReference type="ChEBI" id="CHEBI:28938"/>
        <dbReference type="ChEBI" id="CHEBI:57845"/>
        <dbReference type="ChEBI" id="CHEBI:58126"/>
        <dbReference type="EC" id="2.5.1.61"/>
    </reaction>
</comment>
<proteinExistence type="inferred from homology"/>
<dbReference type="Gene3D" id="3.40.190.10">
    <property type="entry name" value="Periplasmic binding protein-like II"/>
    <property type="match status" value="2"/>
</dbReference>
<protein>
    <recommendedName>
        <fullName evidence="9">Hydroxymethylbilane synthase</fullName>
        <ecNumber evidence="9">2.5.1.61</ecNumber>
    </recommendedName>
</protein>
<reference evidence="12" key="1">
    <citation type="submission" date="2022-10" db="EMBL/GenBank/DDBJ databases">
        <title>Sifting through the core-genome to identify putative cross-protective antigens against Riemerella anatipestifer.</title>
        <authorList>
            <person name="Zheng X."/>
            <person name="Zhang W."/>
        </authorList>
    </citation>
    <scope>NUCLEOTIDE SEQUENCE</scope>
    <source>
        <strain evidence="12">ZWRA178</strain>
    </source>
</reference>
<comment type="function">
    <text evidence="2">Tetrapolymerization of the monopyrrole PBG into the hydroxymethylbilane pre-uroporphyrinogen in several discrete steps.</text>
</comment>
<name>A0AAP3EUT1_RIEAN</name>
<evidence type="ECO:0000256" key="6">
    <source>
        <dbReference type="ARBA" id="ARBA00022679"/>
    </source>
</evidence>
<evidence type="ECO:0000256" key="7">
    <source>
        <dbReference type="ARBA" id="ARBA00023244"/>
    </source>
</evidence>
<evidence type="ECO:0000256" key="4">
    <source>
        <dbReference type="ARBA" id="ARBA00005638"/>
    </source>
</evidence>
<dbReference type="SUPFAM" id="SSF54782">
    <property type="entry name" value="Porphobilinogen deaminase (hydroxymethylbilane synthase), C-terminal domain"/>
    <property type="match status" value="1"/>
</dbReference>
<dbReference type="InterPro" id="IPR022418">
    <property type="entry name" value="Porphobilinogen_deaminase_C"/>
</dbReference>
<dbReference type="AlphaFoldDB" id="A0AAP3EUT1"/>
<comment type="similarity">
    <text evidence="4">Belongs to the HMBS family.</text>
</comment>
<comment type="cofactor">
    <cofactor evidence="1">
        <name>dipyrromethane</name>
        <dbReference type="ChEBI" id="CHEBI:60342"/>
    </cofactor>
</comment>
<dbReference type="FunFam" id="3.40.190.10:FF:000086">
    <property type="entry name" value="Probable porphobilinogen deaminase"/>
    <property type="match status" value="1"/>
</dbReference>
<comment type="subunit">
    <text evidence="5">Monomer.</text>
</comment>
<dbReference type="GO" id="GO:0004418">
    <property type="term" value="F:hydroxymethylbilane synthase activity"/>
    <property type="evidence" value="ECO:0007669"/>
    <property type="project" value="UniProtKB-UniRule"/>
</dbReference>
<evidence type="ECO:0000256" key="2">
    <source>
        <dbReference type="ARBA" id="ARBA00002869"/>
    </source>
</evidence>
<dbReference type="PROSITE" id="PS00533">
    <property type="entry name" value="PORPHOBILINOGEN_DEAM"/>
    <property type="match status" value="1"/>
</dbReference>
<dbReference type="GO" id="GO:0005737">
    <property type="term" value="C:cytoplasm"/>
    <property type="evidence" value="ECO:0007669"/>
    <property type="project" value="UniProtKB-UniRule"/>
</dbReference>
<dbReference type="GO" id="GO:0006783">
    <property type="term" value="P:heme biosynthetic process"/>
    <property type="evidence" value="ECO:0007669"/>
    <property type="project" value="TreeGrafter"/>
</dbReference>
<organism evidence="12 13">
    <name type="scientific">Riemerella anatipestifer</name>
    <name type="common">Moraxella anatipestifer</name>
    <dbReference type="NCBI Taxonomy" id="34085"/>
    <lineage>
        <taxon>Bacteria</taxon>
        <taxon>Pseudomonadati</taxon>
        <taxon>Bacteroidota</taxon>
        <taxon>Flavobacteriia</taxon>
        <taxon>Flavobacteriales</taxon>
        <taxon>Weeksellaceae</taxon>
        <taxon>Riemerella</taxon>
    </lineage>
</organism>
<dbReference type="NCBIfam" id="TIGR00212">
    <property type="entry name" value="hemC"/>
    <property type="match status" value="1"/>
</dbReference>
<dbReference type="SUPFAM" id="SSF53850">
    <property type="entry name" value="Periplasmic binding protein-like II"/>
    <property type="match status" value="1"/>
</dbReference>
<dbReference type="InterPro" id="IPR000860">
    <property type="entry name" value="HemC"/>
</dbReference>
<dbReference type="PANTHER" id="PTHR11557">
    <property type="entry name" value="PORPHOBILINOGEN DEAMINASE"/>
    <property type="match status" value="1"/>
</dbReference>
<dbReference type="PRINTS" id="PR00151">
    <property type="entry name" value="PORPHBDMNASE"/>
</dbReference>
<dbReference type="Gene3D" id="3.30.160.40">
    <property type="entry name" value="Porphobilinogen deaminase, C-terminal domain"/>
    <property type="match status" value="1"/>
</dbReference>
<dbReference type="InterPro" id="IPR022419">
    <property type="entry name" value="Porphobilin_deaminase_cofac_BS"/>
</dbReference>
<dbReference type="Pfam" id="PF03900">
    <property type="entry name" value="Porphobil_deamC"/>
    <property type="match status" value="1"/>
</dbReference>